<sequence>MVLLRNEFAAQIWWRYYECDLHDIINVDETAVYYEMPPGKIWYEKGKSSQVDKKQKHSDRLNAVLTCRADGMWKASYFVYCPRHPVPGGISNMNELSTYPEGHYYDDQESAWMDGRLWDSYLRCCRHTLWGQVSF</sequence>
<dbReference type="AlphaFoldDB" id="A0A6A5AFG7"/>
<name>A0A6A5AFG7_APHAT</name>
<accession>A0A6A5AFG7</accession>
<organism evidence="1 2">
    <name type="scientific">Aphanomyces astaci</name>
    <name type="common">Crayfish plague agent</name>
    <dbReference type="NCBI Taxonomy" id="112090"/>
    <lineage>
        <taxon>Eukaryota</taxon>
        <taxon>Sar</taxon>
        <taxon>Stramenopiles</taxon>
        <taxon>Oomycota</taxon>
        <taxon>Saprolegniomycetes</taxon>
        <taxon>Saprolegniales</taxon>
        <taxon>Verrucalvaceae</taxon>
        <taxon>Aphanomyces</taxon>
    </lineage>
</organism>
<evidence type="ECO:0008006" key="3">
    <source>
        <dbReference type="Google" id="ProtNLM"/>
    </source>
</evidence>
<protein>
    <recommendedName>
        <fullName evidence="3">DDE-1 domain-containing protein</fullName>
    </recommendedName>
</protein>
<evidence type="ECO:0000313" key="1">
    <source>
        <dbReference type="EMBL" id="KAF0753954.1"/>
    </source>
</evidence>
<dbReference type="Proteomes" id="UP000469452">
    <property type="component" value="Unassembled WGS sequence"/>
</dbReference>
<gene>
    <name evidence="1" type="ORF">AaE_005514</name>
</gene>
<dbReference type="EMBL" id="VJMI01011027">
    <property type="protein sequence ID" value="KAF0753954.1"/>
    <property type="molecule type" value="Genomic_DNA"/>
</dbReference>
<reference evidence="1 2" key="1">
    <citation type="submission" date="2019-06" db="EMBL/GenBank/DDBJ databases">
        <title>Genomics analysis of Aphanomyces spp. identifies a new class of oomycete effector associated with host adaptation.</title>
        <authorList>
            <person name="Gaulin E."/>
        </authorList>
    </citation>
    <scope>NUCLEOTIDE SEQUENCE [LARGE SCALE GENOMIC DNA]</scope>
    <source>
        <strain evidence="1 2">E</strain>
    </source>
</reference>
<proteinExistence type="predicted"/>
<evidence type="ECO:0000313" key="2">
    <source>
        <dbReference type="Proteomes" id="UP000469452"/>
    </source>
</evidence>
<comment type="caution">
    <text evidence="1">The sequence shown here is derived from an EMBL/GenBank/DDBJ whole genome shotgun (WGS) entry which is preliminary data.</text>
</comment>